<dbReference type="AlphaFoldDB" id="A0A1I1A7A5"/>
<organism evidence="2 3">
    <name type="scientific">Amycolatopsis marina</name>
    <dbReference type="NCBI Taxonomy" id="490629"/>
    <lineage>
        <taxon>Bacteria</taxon>
        <taxon>Bacillati</taxon>
        <taxon>Actinomycetota</taxon>
        <taxon>Actinomycetes</taxon>
        <taxon>Pseudonocardiales</taxon>
        <taxon>Pseudonocardiaceae</taxon>
        <taxon>Amycolatopsis</taxon>
    </lineage>
</organism>
<evidence type="ECO:0000256" key="1">
    <source>
        <dbReference type="SAM" id="MobiDB-lite"/>
    </source>
</evidence>
<dbReference type="RefSeq" id="WP_281245700.1">
    <property type="nucleotide sequence ID" value="NZ_FOKG01000008.1"/>
</dbReference>
<keyword evidence="3" id="KW-1185">Reference proteome</keyword>
<protein>
    <submittedName>
        <fullName evidence="2">Uncharacterized protein</fullName>
    </submittedName>
</protein>
<evidence type="ECO:0000313" key="3">
    <source>
        <dbReference type="Proteomes" id="UP000243799"/>
    </source>
</evidence>
<name>A0A1I1A7A5_9PSEU</name>
<dbReference type="Proteomes" id="UP000243799">
    <property type="component" value="Unassembled WGS sequence"/>
</dbReference>
<accession>A0A1I1A7A5</accession>
<sequence length="41" mass="4448">MHGHEDAETTDSLCGERSPVPEAELGSLIPLPRLSSENSRE</sequence>
<gene>
    <name evidence="2" type="ORF">SAMN05216266_108151</name>
</gene>
<dbReference type="EMBL" id="FOKG01000008">
    <property type="protein sequence ID" value="SFB32448.1"/>
    <property type="molecule type" value="Genomic_DNA"/>
</dbReference>
<feature type="region of interest" description="Disordered" evidence="1">
    <location>
        <begin position="1"/>
        <end position="41"/>
    </location>
</feature>
<proteinExistence type="predicted"/>
<reference evidence="3" key="1">
    <citation type="submission" date="2016-10" db="EMBL/GenBank/DDBJ databases">
        <authorList>
            <person name="Varghese N."/>
            <person name="Submissions S."/>
        </authorList>
    </citation>
    <scope>NUCLEOTIDE SEQUENCE [LARGE SCALE GENOMIC DNA]</scope>
    <source>
        <strain evidence="3">CGMCC 4.3568</strain>
    </source>
</reference>
<evidence type="ECO:0000313" key="2">
    <source>
        <dbReference type="EMBL" id="SFB32448.1"/>
    </source>
</evidence>